<feature type="region of interest" description="Disordered" evidence="1">
    <location>
        <begin position="515"/>
        <end position="609"/>
    </location>
</feature>
<sequence length="735" mass="81133">MAGRPRDLHTTRSFSRLDAAPKTPLSRSRASTLQGPHATDMLDPLKTSVVPEEDETADGDVFVKKEEEEHDDLPQPAPDVLEELPIEIRSLTERFLESLSAKVHPTPPTADSLSDLFQDFYTRASAKINTHIATLSARLTSETFIAQTNKNSTPSSRASSIRKGSESNAEQQMLSASEMSDRKKARKSLETKRASLEEAVERAVCEKVYDRIWRHRSTDDEERDHKLRSRTAALSLVGIGLKELLMTGEEMTEEERNKAKEKEPEIREFLSAARKDITKMNHEKYPLGKLSHLTAAHKSIVDALSKIFPATSSADEILPTLIYALITLEPIHLNVISDLQFIQRFRGASRMDGETAYCLVNLEAAISFLETVDLSSLRAEESTLERTNSRPSTPKTEVTPMILGLSDAPDLVQTPATPLSRTNFKEPSSPTSTKIQRRLSNLVQAQTNRIELASDAVRESILDSADQALGRINNTLDTSFKFFFGGLRERDPNNAAAAEEPVLPKTLEEVRELVSSPTRGLHVDDDNLSVSVASEDDRPDPPAKQDLNSRMNDLFAGKRQIRDRSADSARSGGSNSARRVGFAPKTIEERTPSPAPVKVEPLPSTPSAVDSLRNLGNSFNPLNSFRSVNVLPRFGRAVSSVSTPTSSSPTPEQNKTSPAPAVELPRQAATNEMPSTNERGVKAIAALEQMKKTTPPLKKFLEAKDAQDLKLKEVDELLKDYQRLAAAMRSAIHQL</sequence>
<dbReference type="InterPro" id="IPR045046">
    <property type="entry name" value="Vps9-like"/>
</dbReference>
<dbReference type="Proteomes" id="UP000193240">
    <property type="component" value="Unassembled WGS sequence"/>
</dbReference>
<proteinExistence type="predicted"/>
<organism evidence="3 4">
    <name type="scientific">Epicoccum nigrum</name>
    <name type="common">Soil fungus</name>
    <name type="synonym">Epicoccum purpurascens</name>
    <dbReference type="NCBI Taxonomy" id="105696"/>
    <lineage>
        <taxon>Eukaryota</taxon>
        <taxon>Fungi</taxon>
        <taxon>Dikarya</taxon>
        <taxon>Ascomycota</taxon>
        <taxon>Pezizomycotina</taxon>
        <taxon>Dothideomycetes</taxon>
        <taxon>Pleosporomycetidae</taxon>
        <taxon>Pleosporales</taxon>
        <taxon>Pleosporineae</taxon>
        <taxon>Didymellaceae</taxon>
        <taxon>Epicoccum</taxon>
    </lineage>
</organism>
<feature type="region of interest" description="Disordered" evidence="1">
    <location>
        <begin position="639"/>
        <end position="677"/>
    </location>
</feature>
<dbReference type="GO" id="GO:0005829">
    <property type="term" value="C:cytosol"/>
    <property type="evidence" value="ECO:0007669"/>
    <property type="project" value="TreeGrafter"/>
</dbReference>
<feature type="compositionally biased region" description="Low complexity" evidence="1">
    <location>
        <begin position="639"/>
        <end position="651"/>
    </location>
</feature>
<feature type="compositionally biased region" description="Polar residues" evidence="1">
    <location>
        <begin position="668"/>
        <end position="677"/>
    </location>
</feature>
<evidence type="ECO:0000256" key="1">
    <source>
        <dbReference type="SAM" id="MobiDB-lite"/>
    </source>
</evidence>
<feature type="compositionally biased region" description="Polar residues" evidence="1">
    <location>
        <begin position="166"/>
        <end position="178"/>
    </location>
</feature>
<dbReference type="STRING" id="105696.A0A1Y2MCB7"/>
<dbReference type="InterPro" id="IPR037191">
    <property type="entry name" value="VPS9_dom_sf"/>
</dbReference>
<dbReference type="PROSITE" id="PS51205">
    <property type="entry name" value="VPS9"/>
    <property type="match status" value="1"/>
</dbReference>
<protein>
    <recommendedName>
        <fullName evidence="2">VPS9 domain-containing protein</fullName>
    </recommendedName>
</protein>
<dbReference type="Pfam" id="PF02204">
    <property type="entry name" value="VPS9"/>
    <property type="match status" value="1"/>
</dbReference>
<keyword evidence="4" id="KW-1185">Reference proteome</keyword>
<dbReference type="GO" id="GO:0005085">
    <property type="term" value="F:guanyl-nucleotide exchange factor activity"/>
    <property type="evidence" value="ECO:0007669"/>
    <property type="project" value="InterPro"/>
</dbReference>
<name>A0A1Y2MCB7_EPING</name>
<reference evidence="3 4" key="1">
    <citation type="journal article" date="2017" name="Genome Announc.">
        <title>Genome sequence of the saprophytic ascomycete Epicoccum nigrum ICMP 19927 strain isolated from New Zealand.</title>
        <authorList>
            <person name="Fokin M."/>
            <person name="Fleetwood D."/>
            <person name="Weir B.S."/>
            <person name="Villas-Boas S.G."/>
        </authorList>
    </citation>
    <scope>NUCLEOTIDE SEQUENCE [LARGE SCALE GENOMIC DNA]</scope>
    <source>
        <strain evidence="3 4">ICMP 19927</strain>
    </source>
</reference>
<dbReference type="InterPro" id="IPR003123">
    <property type="entry name" value="VPS9"/>
</dbReference>
<dbReference type="SMART" id="SM00167">
    <property type="entry name" value="VPS9"/>
    <property type="match status" value="1"/>
</dbReference>
<evidence type="ECO:0000313" key="4">
    <source>
        <dbReference type="Proteomes" id="UP000193240"/>
    </source>
</evidence>
<dbReference type="AlphaFoldDB" id="A0A1Y2MCB7"/>
<feature type="compositionally biased region" description="Polar residues" evidence="1">
    <location>
        <begin position="25"/>
        <end position="34"/>
    </location>
</feature>
<feature type="region of interest" description="Disordered" evidence="1">
    <location>
        <begin position="379"/>
        <end position="398"/>
    </location>
</feature>
<dbReference type="PANTHER" id="PTHR23101">
    <property type="entry name" value="RAB GDP/GTP EXCHANGE FACTOR"/>
    <property type="match status" value="1"/>
</dbReference>
<feature type="region of interest" description="Disordered" evidence="1">
    <location>
        <begin position="1"/>
        <end position="59"/>
    </location>
</feature>
<feature type="compositionally biased region" description="Polar residues" evidence="1">
    <location>
        <begin position="147"/>
        <end position="159"/>
    </location>
</feature>
<evidence type="ECO:0000259" key="2">
    <source>
        <dbReference type="PROSITE" id="PS51205"/>
    </source>
</evidence>
<feature type="region of interest" description="Disordered" evidence="1">
    <location>
        <begin position="147"/>
        <end position="193"/>
    </location>
</feature>
<dbReference type="InParanoid" id="A0A1Y2MCB7"/>
<dbReference type="EMBL" id="KZ107838">
    <property type="protein sequence ID" value="OSS53631.1"/>
    <property type="molecule type" value="Genomic_DNA"/>
</dbReference>
<feature type="compositionally biased region" description="Basic and acidic residues" evidence="1">
    <location>
        <begin position="179"/>
        <end position="193"/>
    </location>
</feature>
<feature type="compositionally biased region" description="Basic and acidic residues" evidence="1">
    <location>
        <begin position="1"/>
        <end position="10"/>
    </location>
</feature>
<dbReference type="GO" id="GO:0031267">
    <property type="term" value="F:small GTPase binding"/>
    <property type="evidence" value="ECO:0007669"/>
    <property type="project" value="TreeGrafter"/>
</dbReference>
<dbReference type="OMA" id="ETAYCLV"/>
<feature type="compositionally biased region" description="Low complexity" evidence="1">
    <location>
        <begin position="568"/>
        <end position="579"/>
    </location>
</feature>
<evidence type="ECO:0000313" key="3">
    <source>
        <dbReference type="EMBL" id="OSS53631.1"/>
    </source>
</evidence>
<accession>A0A1Y2MCB7</accession>
<feature type="domain" description="VPS9" evidence="2">
    <location>
        <begin position="221"/>
        <end position="378"/>
    </location>
</feature>
<dbReference type="GO" id="GO:0030139">
    <property type="term" value="C:endocytic vesicle"/>
    <property type="evidence" value="ECO:0007669"/>
    <property type="project" value="TreeGrafter"/>
</dbReference>
<gene>
    <name evidence="3" type="ORF">B5807_00513</name>
</gene>
<dbReference type="Gene3D" id="1.20.1050.80">
    <property type="entry name" value="VPS9 domain"/>
    <property type="match status" value="1"/>
</dbReference>
<feature type="compositionally biased region" description="Basic and acidic residues" evidence="1">
    <location>
        <begin position="379"/>
        <end position="388"/>
    </location>
</feature>
<dbReference type="PANTHER" id="PTHR23101:SF97">
    <property type="entry name" value="DOMAIN PROTEIN, PUTATIVE (AFU_ORTHOLOGUE AFUA_2G10890)-RELATED"/>
    <property type="match status" value="1"/>
</dbReference>
<dbReference type="SUPFAM" id="SSF109993">
    <property type="entry name" value="VPS9 domain"/>
    <property type="match status" value="1"/>
</dbReference>
<dbReference type="GO" id="GO:0016192">
    <property type="term" value="P:vesicle-mediated transport"/>
    <property type="evidence" value="ECO:0007669"/>
    <property type="project" value="InterPro"/>
</dbReference>